<dbReference type="AlphaFoldDB" id="A0A2N0NTU5"/>
<protein>
    <recommendedName>
        <fullName evidence="3">DUF659 domain-containing protein</fullName>
    </recommendedName>
</protein>
<dbReference type="VEuPathDB" id="FungiDB:RhiirFUN_008541"/>
<evidence type="ECO:0000313" key="1">
    <source>
        <dbReference type="EMBL" id="PKB97993.1"/>
    </source>
</evidence>
<reference evidence="1 2" key="2">
    <citation type="submission" date="2017-09" db="EMBL/GenBank/DDBJ databases">
        <title>Extensive intraspecific genome diversity in a model arbuscular mycorrhizal fungus.</title>
        <authorList>
            <person name="Chen E.C."/>
            <person name="Morin E."/>
            <person name="Beaudet D."/>
            <person name="Noel J."/>
            <person name="Ndikumana S."/>
            <person name="Charron P."/>
            <person name="St-Onge C."/>
            <person name="Giorgi J."/>
            <person name="Grigoriev I.V."/>
            <person name="Roux C."/>
            <person name="Martin F.M."/>
            <person name="Corradi N."/>
        </authorList>
    </citation>
    <scope>NUCLEOTIDE SEQUENCE [LARGE SCALE GENOMIC DNA]</scope>
    <source>
        <strain evidence="1 2">A5</strain>
    </source>
</reference>
<name>A0A2N0NTU5_9GLOM</name>
<dbReference type="VEuPathDB" id="FungiDB:FUN_016519"/>
<dbReference type="EMBL" id="LLXJ01002875">
    <property type="protein sequence ID" value="PKB97993.1"/>
    <property type="molecule type" value="Genomic_DNA"/>
</dbReference>
<gene>
    <name evidence="1" type="ORF">RhiirA5_404089</name>
</gene>
<reference evidence="1 2" key="1">
    <citation type="submission" date="2016-04" db="EMBL/GenBank/DDBJ databases">
        <title>Genome analyses suggest a sexual origin of heterokaryosis in a supposedly ancient asexual fungus.</title>
        <authorList>
            <person name="Ropars J."/>
            <person name="Sedzielewska K."/>
            <person name="Noel J."/>
            <person name="Charron P."/>
            <person name="Farinelli L."/>
            <person name="Marton T."/>
            <person name="Kruger M."/>
            <person name="Pelin A."/>
            <person name="Brachmann A."/>
            <person name="Corradi N."/>
        </authorList>
    </citation>
    <scope>NUCLEOTIDE SEQUENCE [LARGE SCALE GENOMIC DNA]</scope>
    <source>
        <strain evidence="1 2">A5</strain>
    </source>
</reference>
<organism evidence="1 2">
    <name type="scientific">Rhizophagus irregularis</name>
    <dbReference type="NCBI Taxonomy" id="588596"/>
    <lineage>
        <taxon>Eukaryota</taxon>
        <taxon>Fungi</taxon>
        <taxon>Fungi incertae sedis</taxon>
        <taxon>Mucoromycota</taxon>
        <taxon>Glomeromycotina</taxon>
        <taxon>Glomeromycetes</taxon>
        <taxon>Glomerales</taxon>
        <taxon>Glomeraceae</taxon>
        <taxon>Rhizophagus</taxon>
    </lineage>
</organism>
<accession>A0A2N0NTU5</accession>
<evidence type="ECO:0008006" key="3">
    <source>
        <dbReference type="Google" id="ProtNLM"/>
    </source>
</evidence>
<dbReference type="InterPro" id="IPR012337">
    <property type="entry name" value="RNaseH-like_sf"/>
</dbReference>
<dbReference type="VEuPathDB" id="FungiDB:RhiirFUN_013268"/>
<comment type="caution">
    <text evidence="1">The sequence shown here is derived from an EMBL/GenBank/DDBJ whole genome shotgun (WGS) entry which is preliminary data.</text>
</comment>
<sequence length="487" mass="56481">MMVSNGLLFTFLENKETQRFIAPALKLPGRHAISNRIFSKSAKNLTQSIVKQAKADVIGVTAAFDGWTNVKREHLFGVVFITSSGKTKTLVINSLKLMMLKRQLRIEYPSKVFLPCMVHQMNLVVGGIFKESLQYKQISKNAVRVTLITKCLPECIGTPSTSRTGISRQHYKTNTNNENKCLPSDIIEIINDPRFWTRLFELQNLLLPLPICGALNKLQRDVSCLYEITHCFGWIINMFSSHKDEKFGNCMIGRLESRWAQWEQPLLLLSVVLIKFQNSIPLLKRFLIHILVLRWLVYYYQALFNEMTTRILRDYLSYQREFFLFNPETYNQFEENIIDFWESAKGLAPELSRLALHFWNLRKCSFSGAPLVKYGFFAFKTPKSATCNDTEELEETSIIDDCNVNDIFEEYDNNNTLNPEQWTKIIESWIELVNTENNSNNLDSREVEPYDFEVGGHDTHPADNPLAKWKLFDLFNDSLEAPIYMVQ</sequence>
<dbReference type="SUPFAM" id="SSF53098">
    <property type="entry name" value="Ribonuclease H-like"/>
    <property type="match status" value="1"/>
</dbReference>
<proteinExistence type="predicted"/>
<evidence type="ECO:0000313" key="2">
    <source>
        <dbReference type="Proteomes" id="UP000232722"/>
    </source>
</evidence>
<dbReference type="Proteomes" id="UP000232722">
    <property type="component" value="Unassembled WGS sequence"/>
</dbReference>